<evidence type="ECO:0000313" key="3">
    <source>
        <dbReference type="EMBL" id="UFZ02682.1"/>
    </source>
</evidence>
<reference evidence="3" key="1">
    <citation type="journal article" date="2024" name="Antonie Van Leeuwenhoek">
        <title>Bradyrhizobium ontarionense sp. nov., a novel bacterial symbiont isolated from Aeschynomene indica (Indian jointvetch), harbours photosynthesis, nitrogen fixation and nitrous oxide (N2O) reductase genes.</title>
        <authorList>
            <person name="Bromfield E.S.P."/>
            <person name="Cloutier S."/>
        </authorList>
    </citation>
    <scope>NUCLEOTIDE SEQUENCE</scope>
    <source>
        <strain evidence="3">A19</strain>
    </source>
</reference>
<feature type="transmembrane region" description="Helical" evidence="1">
    <location>
        <begin position="177"/>
        <end position="197"/>
    </location>
</feature>
<feature type="chain" id="PRO_5046367785" evidence="2">
    <location>
        <begin position="29"/>
        <end position="316"/>
    </location>
</feature>
<feature type="signal peptide" evidence="2">
    <location>
        <begin position="1"/>
        <end position="28"/>
    </location>
</feature>
<protein>
    <submittedName>
        <fullName evidence="3">Nonribosomal peptide synthetase MxaA</fullName>
    </submittedName>
</protein>
<evidence type="ECO:0000256" key="1">
    <source>
        <dbReference type="SAM" id="Phobius"/>
    </source>
</evidence>
<keyword evidence="1" id="KW-0812">Transmembrane</keyword>
<dbReference type="EMBL" id="CP088156">
    <property type="protein sequence ID" value="UFZ02682.1"/>
    <property type="molecule type" value="Genomic_DNA"/>
</dbReference>
<accession>A0ABY3R6N9</accession>
<proteinExistence type="predicted"/>
<organism evidence="3 4">
    <name type="scientific">Bradyrhizobium ontarionense</name>
    <dbReference type="NCBI Taxonomy" id="2898149"/>
    <lineage>
        <taxon>Bacteria</taxon>
        <taxon>Pseudomonadati</taxon>
        <taxon>Pseudomonadota</taxon>
        <taxon>Alphaproteobacteria</taxon>
        <taxon>Hyphomicrobiales</taxon>
        <taxon>Nitrobacteraceae</taxon>
        <taxon>Bradyrhizobium</taxon>
    </lineage>
</organism>
<keyword evidence="2" id="KW-0732">Signal</keyword>
<gene>
    <name evidence="3" type="ORF">LQG66_25865</name>
</gene>
<keyword evidence="1" id="KW-1133">Transmembrane helix</keyword>
<dbReference type="Proteomes" id="UP001431010">
    <property type="component" value="Chromosome"/>
</dbReference>
<evidence type="ECO:0000313" key="4">
    <source>
        <dbReference type="Proteomes" id="UP001431010"/>
    </source>
</evidence>
<name>A0ABY3R6N9_9BRAD</name>
<keyword evidence="4" id="KW-1185">Reference proteome</keyword>
<evidence type="ECO:0000256" key="2">
    <source>
        <dbReference type="SAM" id="SignalP"/>
    </source>
</evidence>
<keyword evidence="1" id="KW-0472">Membrane</keyword>
<dbReference type="RefSeq" id="WP_231318468.1">
    <property type="nucleotide sequence ID" value="NZ_CP088156.1"/>
</dbReference>
<sequence>MQTFIRLIGLAVLVLAALVPISAPAAFAADVPVVKQVTIRTPRDIGYFVGDLIKADITLIVDGDASIDPASLPSPGSVAYWLDIRSVDVKQDTAGGDRRYVLTIIYQNFYDALDVRQQEIPTIPLLFHRGDETASFQVPAWTIGVSPLREVAPPVKSDPKDYLRPDRRAAIIDLSPWIWSLIAALAAAFLCLALVAYNRAWWPFLRRPARTFSQAAHRLRRLRGREDEIAAYLEALEILHRGIDRADDRSVLADDLDLFLQRHAAYRALKDGLGDFFGASRLAFFANDPERARREFSFDRIETLTRKLAVAERAGP</sequence>